<dbReference type="Pfam" id="PF09992">
    <property type="entry name" value="NAGPA"/>
    <property type="match status" value="1"/>
</dbReference>
<name>A0ABW5KZJ7_9SPHI</name>
<keyword evidence="3" id="KW-1185">Reference proteome</keyword>
<dbReference type="PROSITE" id="PS51257">
    <property type="entry name" value="PROKAR_LIPOPROTEIN"/>
    <property type="match status" value="1"/>
</dbReference>
<evidence type="ECO:0000313" key="3">
    <source>
        <dbReference type="Proteomes" id="UP001597440"/>
    </source>
</evidence>
<dbReference type="GO" id="GO:0016798">
    <property type="term" value="F:hydrolase activity, acting on glycosyl bonds"/>
    <property type="evidence" value="ECO:0007669"/>
    <property type="project" value="UniProtKB-KW"/>
</dbReference>
<dbReference type="RefSeq" id="WP_210355822.1">
    <property type="nucleotide sequence ID" value="NZ_JAEQMU010000006.1"/>
</dbReference>
<dbReference type="InterPro" id="IPR018711">
    <property type="entry name" value="NAGPA"/>
</dbReference>
<comment type="caution">
    <text evidence="2">The sequence shown here is derived from an EMBL/GenBank/DDBJ whole genome shotgun (WGS) entry which is preliminary data.</text>
</comment>
<proteinExistence type="predicted"/>
<evidence type="ECO:0000259" key="1">
    <source>
        <dbReference type="Pfam" id="PF09992"/>
    </source>
</evidence>
<dbReference type="Proteomes" id="UP001597440">
    <property type="component" value="Unassembled WGS sequence"/>
</dbReference>
<feature type="domain" description="Phosphodiester glycosidase" evidence="1">
    <location>
        <begin position="147"/>
        <end position="292"/>
    </location>
</feature>
<keyword evidence="2" id="KW-0378">Hydrolase</keyword>
<sequence>MGNLEKISLKYTLGLGIIGCLLIGGCKQRDDYPEFDREAYFKASQEKDKEIIDTQKSWYVTTLEDSKNKMFKSFISDTTWTLSEGVEYAKIVFIDGLDQRQMIHVVQADIKNPKVKVVSMSAYGVALNNRQVLDQMTADNEGIGGKILASINGDNMSTSTTNTYGITTNGFVYYDKVMKAVASTNANKLIPYLGVKKSGEVFLGNSPNITTYPTTWVEQSELVHQVSGPTWLMYGPNNTNTASTSVLARSIVGVNQDESKLFFVVLEGNRPNVSVGMGLPNMATLLRGWGMYKGFMPYYSQYGQMTIRQEDSKGKTTFPLVNAPTTSAGVIAPGTLANGIAIVVPK</sequence>
<accession>A0ABW5KZJ7</accession>
<evidence type="ECO:0000313" key="2">
    <source>
        <dbReference type="EMBL" id="MFD2554384.1"/>
    </source>
</evidence>
<reference evidence="3" key="1">
    <citation type="journal article" date="2019" name="Int. J. Syst. Evol. Microbiol.">
        <title>The Global Catalogue of Microorganisms (GCM) 10K type strain sequencing project: providing services to taxonomists for standard genome sequencing and annotation.</title>
        <authorList>
            <consortium name="The Broad Institute Genomics Platform"/>
            <consortium name="The Broad Institute Genome Sequencing Center for Infectious Disease"/>
            <person name="Wu L."/>
            <person name="Ma J."/>
        </authorList>
    </citation>
    <scope>NUCLEOTIDE SEQUENCE [LARGE SCALE GENOMIC DNA]</scope>
    <source>
        <strain evidence="3">KCTC 52298</strain>
    </source>
</reference>
<organism evidence="2 3">
    <name type="scientific">Sphingobacterium tabacisoli</name>
    <dbReference type="NCBI Taxonomy" id="2044855"/>
    <lineage>
        <taxon>Bacteria</taxon>
        <taxon>Pseudomonadati</taxon>
        <taxon>Bacteroidota</taxon>
        <taxon>Sphingobacteriia</taxon>
        <taxon>Sphingobacteriales</taxon>
        <taxon>Sphingobacteriaceae</taxon>
        <taxon>Sphingobacterium</taxon>
    </lineage>
</organism>
<dbReference type="EMBL" id="JBHULD010000008">
    <property type="protein sequence ID" value="MFD2554384.1"/>
    <property type="molecule type" value="Genomic_DNA"/>
</dbReference>
<keyword evidence="2" id="KW-0326">Glycosidase</keyword>
<protein>
    <submittedName>
        <fullName evidence="2">Phosphodiester glycosidase family protein</fullName>
    </submittedName>
</protein>
<gene>
    <name evidence="2" type="ORF">ACFSQW_08275</name>
</gene>